<dbReference type="GO" id="GO:0008483">
    <property type="term" value="F:transaminase activity"/>
    <property type="evidence" value="ECO:0007669"/>
    <property type="project" value="UniProtKB-KW"/>
</dbReference>
<sequence length="405" mass="44011">MSDRIGLSGSSGRLQVTIDVQQVRADTPGCEHVVHLNNAGSSLPPRQVTGAVVDHLRLEERIGGYEAAAAALDRSERTYDAVAELVGADRDEIALVENATRAWDMAFYSLPWKPGDRILTSRAEYASNAIAFLQTARRHDVRVEVVPDDETGALSVEALRDMMDERVKLIAVTHVPTQGGLVNPAAEIGAVAREAGVTFLLDACQSVGQLRVDVREIGCDPLSATGRKFLRGPRGTGFLYCSRRMLDRLEPPFLDLYAATWTSPDSYEVRGDARRFENWEGYVAGKIGLGVAAEYALSLGLDAIEERVTGLAEALRARLAAIRGVTVHDRGARRCGIVTFTVDGHDSQDVATRMSVAKVNVSVSAASSARWDFEARALPSLVRSSVHYYNTEDELDRLCEALPSA</sequence>
<organism evidence="2 3">
    <name type="scientific">Microbispora hainanensis</name>
    <dbReference type="NCBI Taxonomy" id="568844"/>
    <lineage>
        <taxon>Bacteria</taxon>
        <taxon>Bacillati</taxon>
        <taxon>Actinomycetota</taxon>
        <taxon>Actinomycetes</taxon>
        <taxon>Streptosporangiales</taxon>
        <taxon>Streptosporangiaceae</taxon>
        <taxon>Microbispora</taxon>
    </lineage>
</organism>
<dbReference type="Gene3D" id="3.40.640.10">
    <property type="entry name" value="Type I PLP-dependent aspartate aminotransferase-like (Major domain)"/>
    <property type="match status" value="1"/>
</dbReference>
<accession>A0A544YRV6</accession>
<dbReference type="InterPro" id="IPR015424">
    <property type="entry name" value="PyrdxlP-dep_Trfase"/>
</dbReference>
<evidence type="ECO:0000313" key="2">
    <source>
        <dbReference type="EMBL" id="TQS19489.1"/>
    </source>
</evidence>
<name>A0A544YRV6_9ACTN</name>
<dbReference type="Pfam" id="PF00266">
    <property type="entry name" value="Aminotran_5"/>
    <property type="match status" value="1"/>
</dbReference>
<dbReference type="InterPro" id="IPR015422">
    <property type="entry name" value="PyrdxlP-dep_Trfase_small"/>
</dbReference>
<dbReference type="Gene3D" id="3.90.1150.10">
    <property type="entry name" value="Aspartate Aminotransferase, domain 1"/>
    <property type="match status" value="1"/>
</dbReference>
<gene>
    <name evidence="2" type="ORF">FLX08_19585</name>
</gene>
<dbReference type="EMBL" id="VIRM01000023">
    <property type="protein sequence ID" value="TQS19489.1"/>
    <property type="molecule type" value="Genomic_DNA"/>
</dbReference>
<feature type="domain" description="Aminotransferase class V" evidence="1">
    <location>
        <begin position="35"/>
        <end position="398"/>
    </location>
</feature>
<keyword evidence="2" id="KW-0032">Aminotransferase</keyword>
<reference evidence="2 3" key="1">
    <citation type="submission" date="2019-07" db="EMBL/GenBank/DDBJ databases">
        <title>Microbispora hainanensis DSM 45428.</title>
        <authorList>
            <person name="Thawai C."/>
        </authorList>
    </citation>
    <scope>NUCLEOTIDE SEQUENCE [LARGE SCALE GENOMIC DNA]</scope>
    <source>
        <strain evidence="2 3">DSM 45428</strain>
    </source>
</reference>
<proteinExistence type="predicted"/>
<keyword evidence="2" id="KW-0808">Transferase</keyword>
<dbReference type="SUPFAM" id="SSF53383">
    <property type="entry name" value="PLP-dependent transferases"/>
    <property type="match status" value="1"/>
</dbReference>
<dbReference type="Proteomes" id="UP000316541">
    <property type="component" value="Unassembled WGS sequence"/>
</dbReference>
<dbReference type="InterPro" id="IPR000192">
    <property type="entry name" value="Aminotrans_V_dom"/>
</dbReference>
<dbReference type="AlphaFoldDB" id="A0A544YRV6"/>
<dbReference type="PANTHER" id="PTHR43586">
    <property type="entry name" value="CYSTEINE DESULFURASE"/>
    <property type="match status" value="1"/>
</dbReference>
<protein>
    <submittedName>
        <fullName evidence="2">Aminotransferase class V-fold PLP-dependent enzyme</fullName>
    </submittedName>
</protein>
<dbReference type="PANTHER" id="PTHR43586:SF24">
    <property type="entry name" value="BLR4730 PROTEIN"/>
    <property type="match status" value="1"/>
</dbReference>
<evidence type="ECO:0000259" key="1">
    <source>
        <dbReference type="Pfam" id="PF00266"/>
    </source>
</evidence>
<comment type="caution">
    <text evidence="2">The sequence shown here is derived from an EMBL/GenBank/DDBJ whole genome shotgun (WGS) entry which is preliminary data.</text>
</comment>
<dbReference type="InterPro" id="IPR015421">
    <property type="entry name" value="PyrdxlP-dep_Trfase_major"/>
</dbReference>
<evidence type="ECO:0000313" key="3">
    <source>
        <dbReference type="Proteomes" id="UP000316541"/>
    </source>
</evidence>